<evidence type="ECO:0000313" key="1">
    <source>
        <dbReference type="EMBL" id="SVB56509.1"/>
    </source>
</evidence>
<dbReference type="AlphaFoldDB" id="A0A382F1F6"/>
<proteinExistence type="predicted"/>
<sequence length="199" mass="21941">MAFAVSEFKTNLKGGGARPSLFTVDIDAALTQLGIAPPASSKFLIKGASIPTSTIGTYDVFYHGKAIHVAGDRTFETWDTTIVNDEDYGIRIAIEKWMDLVADHKLNSRQLNNSEGETASYKKSIKVTQFSKTGEHLHHYHFLGAFPTTLSAIALDWATASEIEEYTVTWTYDRWMPGTSAKGPLTTVDHLLSTEKHTA</sequence>
<reference evidence="1" key="1">
    <citation type="submission" date="2018-05" db="EMBL/GenBank/DDBJ databases">
        <authorList>
            <person name="Lanie J.A."/>
            <person name="Ng W.-L."/>
            <person name="Kazmierczak K.M."/>
            <person name="Andrzejewski T.M."/>
            <person name="Davidsen T.M."/>
            <person name="Wayne K.J."/>
            <person name="Tettelin H."/>
            <person name="Glass J.I."/>
            <person name="Rusch D."/>
            <person name="Podicherti R."/>
            <person name="Tsui H.-C.T."/>
            <person name="Winkler M.E."/>
        </authorList>
    </citation>
    <scope>NUCLEOTIDE SEQUENCE</scope>
</reference>
<dbReference type="EMBL" id="UINC01047346">
    <property type="protein sequence ID" value="SVB56509.1"/>
    <property type="molecule type" value="Genomic_DNA"/>
</dbReference>
<organism evidence="1">
    <name type="scientific">marine metagenome</name>
    <dbReference type="NCBI Taxonomy" id="408172"/>
    <lineage>
        <taxon>unclassified sequences</taxon>
        <taxon>metagenomes</taxon>
        <taxon>ecological metagenomes</taxon>
    </lineage>
</organism>
<protein>
    <submittedName>
        <fullName evidence="1">Uncharacterized protein</fullName>
    </submittedName>
</protein>
<name>A0A382F1F6_9ZZZZ</name>
<accession>A0A382F1F6</accession>
<gene>
    <name evidence="1" type="ORF">METZ01_LOCUS209363</name>
</gene>